<evidence type="ECO:0000313" key="1">
    <source>
        <dbReference type="EMBL" id="GAA2241587.1"/>
    </source>
</evidence>
<evidence type="ECO:0008006" key="3">
    <source>
        <dbReference type="Google" id="ProtNLM"/>
    </source>
</evidence>
<proteinExistence type="predicted"/>
<dbReference type="EMBL" id="BAAAQY010000008">
    <property type="protein sequence ID" value="GAA2241587.1"/>
    <property type="molecule type" value="Genomic_DNA"/>
</dbReference>
<dbReference type="InterPro" id="IPR036412">
    <property type="entry name" value="HAD-like_sf"/>
</dbReference>
<dbReference type="Proteomes" id="UP001500929">
    <property type="component" value="Unassembled WGS sequence"/>
</dbReference>
<reference evidence="1 2" key="1">
    <citation type="journal article" date="2019" name="Int. J. Syst. Evol. Microbiol.">
        <title>The Global Catalogue of Microorganisms (GCM) 10K type strain sequencing project: providing services to taxonomists for standard genome sequencing and annotation.</title>
        <authorList>
            <consortium name="The Broad Institute Genomics Platform"/>
            <consortium name="The Broad Institute Genome Sequencing Center for Infectious Disease"/>
            <person name="Wu L."/>
            <person name="Ma J."/>
        </authorList>
    </citation>
    <scope>NUCLEOTIDE SEQUENCE [LARGE SCALE GENOMIC DNA]</scope>
    <source>
        <strain evidence="1 2">JCM 16117</strain>
    </source>
</reference>
<evidence type="ECO:0000313" key="2">
    <source>
        <dbReference type="Proteomes" id="UP001500929"/>
    </source>
</evidence>
<organism evidence="1 2">
    <name type="scientific">Herbiconiux moechotypicola</name>
    <dbReference type="NCBI Taxonomy" id="637393"/>
    <lineage>
        <taxon>Bacteria</taxon>
        <taxon>Bacillati</taxon>
        <taxon>Actinomycetota</taxon>
        <taxon>Actinomycetes</taxon>
        <taxon>Micrococcales</taxon>
        <taxon>Microbacteriaceae</taxon>
        <taxon>Herbiconiux</taxon>
    </lineage>
</organism>
<keyword evidence="2" id="KW-1185">Reference proteome</keyword>
<dbReference type="SUPFAM" id="SSF56784">
    <property type="entry name" value="HAD-like"/>
    <property type="match status" value="1"/>
</dbReference>
<gene>
    <name evidence="1" type="ORF">GCM10009851_28730</name>
</gene>
<name>A0ABN3DTU6_9MICO</name>
<comment type="caution">
    <text evidence="1">The sequence shown here is derived from an EMBL/GenBank/DDBJ whole genome shotgun (WGS) entry which is preliminary data.</text>
</comment>
<protein>
    <recommendedName>
        <fullName evidence="3">Hydroxymethylpyrimidine pyrophosphatase-like HAD family hydrolase</fullName>
    </recommendedName>
</protein>
<accession>A0ABN3DTU6</accession>
<sequence>MTPPLGLLLDVDGPIASPVTRTIAIPSIAADLVALANAGVPVVFNTGRSDEFLQGEVVGPLVEGGLRDEARVFGVCEKGAVWFRITPEGVGDLTVDDSLLVPSQLREQIARLVAEQFADSMFFDDTKRTMVSVEQRTDVDSDHYLGVQPDFDRAVLDLCRTDDIGALWRSERHPAADGSIRYRLDPSIISTDIESVRVGKDLGAERALDLVAATGAVPTLWRTVGDSRGDYAMADWMHGRGFDVAHVDVRPAEGVPEKPYDVLTESGVVNDAAGAVFLRRWAVEHVGA</sequence>